<comment type="similarity">
    <text evidence="2">Belongs to the krueppel C2H2-type zinc-finger protein family.</text>
</comment>
<evidence type="ECO:0000256" key="7">
    <source>
        <dbReference type="ARBA" id="ARBA00023242"/>
    </source>
</evidence>
<comment type="subcellular location">
    <subcellularLocation>
        <location evidence="1">Nucleus</location>
    </subcellularLocation>
</comment>
<reference evidence="9" key="1">
    <citation type="submission" date="2022-03" db="EMBL/GenBank/DDBJ databases">
        <authorList>
            <person name="Martin C."/>
        </authorList>
    </citation>
    <scope>NUCLEOTIDE SEQUENCE</scope>
</reference>
<dbReference type="AlphaFoldDB" id="A0A8J1TCT7"/>
<dbReference type="PANTHER" id="PTHR16515:SF49">
    <property type="entry name" value="GASTRULA ZINC FINGER PROTEIN XLCGF49.1-LIKE-RELATED"/>
    <property type="match status" value="1"/>
</dbReference>
<evidence type="ECO:0000256" key="6">
    <source>
        <dbReference type="ARBA" id="ARBA00022833"/>
    </source>
</evidence>
<keyword evidence="10" id="KW-1185">Reference proteome</keyword>
<evidence type="ECO:0000256" key="4">
    <source>
        <dbReference type="ARBA" id="ARBA00022737"/>
    </source>
</evidence>
<keyword evidence="5" id="KW-0863">Zinc-finger</keyword>
<comment type="caution">
    <text evidence="9">The sequence shown here is derived from an EMBL/GenBank/DDBJ whole genome shotgun (WGS) entry which is preliminary data.</text>
</comment>
<evidence type="ECO:0000256" key="5">
    <source>
        <dbReference type="ARBA" id="ARBA00022771"/>
    </source>
</evidence>
<feature type="compositionally biased region" description="Basic and acidic residues" evidence="8">
    <location>
        <begin position="72"/>
        <end position="88"/>
    </location>
</feature>
<dbReference type="PROSITE" id="PS50157">
    <property type="entry name" value="ZINC_FINGER_C2H2_2"/>
    <property type="match status" value="6"/>
</dbReference>
<dbReference type="Gene3D" id="3.30.160.60">
    <property type="entry name" value="Classic Zinc Finger"/>
    <property type="match status" value="6"/>
</dbReference>
<dbReference type="FunFam" id="3.30.160.60:FF:000870">
    <property type="entry name" value="zinc finger protein 197 isoform X1"/>
    <property type="match status" value="1"/>
</dbReference>
<dbReference type="InterPro" id="IPR036236">
    <property type="entry name" value="Znf_C2H2_sf"/>
</dbReference>
<dbReference type="PROSITE" id="PS00028">
    <property type="entry name" value="ZINC_FINGER_C2H2_1"/>
    <property type="match status" value="6"/>
</dbReference>
<dbReference type="GO" id="GO:0008270">
    <property type="term" value="F:zinc ion binding"/>
    <property type="evidence" value="ECO:0007669"/>
    <property type="project" value="UniProtKB-KW"/>
</dbReference>
<protein>
    <submittedName>
        <fullName evidence="9">Uncharacterized protein</fullName>
    </submittedName>
</protein>
<evidence type="ECO:0000256" key="1">
    <source>
        <dbReference type="ARBA" id="ARBA00004123"/>
    </source>
</evidence>
<dbReference type="GO" id="GO:0010468">
    <property type="term" value="P:regulation of gene expression"/>
    <property type="evidence" value="ECO:0007669"/>
    <property type="project" value="TreeGrafter"/>
</dbReference>
<dbReference type="InterPro" id="IPR013087">
    <property type="entry name" value="Znf_C2H2_type"/>
</dbReference>
<dbReference type="PANTHER" id="PTHR16515">
    <property type="entry name" value="PR DOMAIN ZINC FINGER PROTEIN"/>
    <property type="match status" value="1"/>
</dbReference>
<dbReference type="Pfam" id="PF00096">
    <property type="entry name" value="zf-C2H2"/>
    <property type="match status" value="6"/>
</dbReference>
<dbReference type="GO" id="GO:0005634">
    <property type="term" value="C:nucleus"/>
    <property type="evidence" value="ECO:0007669"/>
    <property type="project" value="UniProtKB-SubCell"/>
</dbReference>
<sequence length="396" mass="46058">RDQLRHFIQNRRQSQQHYQTKEQNLVQMDDQLVQTEEILVQTNEHLVQTNEHLVQSEEQNFDQSGGSPDYDAQNRENHSPTNLDERSNHSTSVINDKQHLINTEKGDFIKNFDVTTSKDVCEYSTYEEKQENHPEAGLETCSQHTVYHNNSVLSQMDETKAEPETTEPVYMTIEEELSTEEDVPPVSNYTLAESKNGLENPQNSMPIYKKLTGNQGSQLQSERRFICKYCFKSFDKRSAFMIHRRTHTGVKTYKCTHCSKTFRKRKSLVLHQRIHNGQKPFKCTYCSKSFTTRNAVVTHTRIHFGEQPFKCKHCSKSFNNSGTLVKHTRIHTGERPFKCMYCNKSCTTRGGLVSHTRIHTGERPFKCAYCSKPFTTKEYLVIHTRIHTGEQPFECT</sequence>
<dbReference type="SMART" id="SM00355">
    <property type="entry name" value="ZnF_C2H2"/>
    <property type="match status" value="6"/>
</dbReference>
<dbReference type="InterPro" id="IPR050331">
    <property type="entry name" value="Zinc_finger"/>
</dbReference>
<evidence type="ECO:0000313" key="9">
    <source>
        <dbReference type="EMBL" id="CAH1798728.1"/>
    </source>
</evidence>
<dbReference type="FunFam" id="3.30.160.60:FF:002343">
    <property type="entry name" value="Zinc finger protein 33A"/>
    <property type="match status" value="2"/>
</dbReference>
<dbReference type="Proteomes" id="UP000749559">
    <property type="component" value="Unassembled WGS sequence"/>
</dbReference>
<evidence type="ECO:0000256" key="8">
    <source>
        <dbReference type="SAM" id="MobiDB-lite"/>
    </source>
</evidence>
<dbReference type="EMBL" id="CAIIXF020000011">
    <property type="protein sequence ID" value="CAH1798728.1"/>
    <property type="molecule type" value="Genomic_DNA"/>
</dbReference>
<feature type="non-terminal residue" evidence="9">
    <location>
        <position position="1"/>
    </location>
</feature>
<keyword evidence="3" id="KW-0479">Metal-binding</keyword>
<name>A0A8J1TCT7_OWEFU</name>
<dbReference type="FunFam" id="3.30.160.60:FF:001530">
    <property type="entry name" value="Zinc finger protein 268"/>
    <property type="match status" value="1"/>
</dbReference>
<feature type="region of interest" description="Disordered" evidence="8">
    <location>
        <begin position="54"/>
        <end position="92"/>
    </location>
</feature>
<dbReference type="OrthoDB" id="654211at2759"/>
<dbReference type="SUPFAM" id="SSF57667">
    <property type="entry name" value="beta-beta-alpha zinc fingers"/>
    <property type="match status" value="4"/>
</dbReference>
<proteinExistence type="inferred from homology"/>
<keyword evidence="7" id="KW-0539">Nucleus</keyword>
<gene>
    <name evidence="9" type="ORF">OFUS_LOCUS22823</name>
</gene>
<evidence type="ECO:0000256" key="2">
    <source>
        <dbReference type="ARBA" id="ARBA00006991"/>
    </source>
</evidence>
<keyword evidence="6" id="KW-0862">Zinc</keyword>
<feature type="compositionally biased region" description="Polar residues" evidence="8">
    <location>
        <begin position="54"/>
        <end position="66"/>
    </location>
</feature>
<evidence type="ECO:0000256" key="3">
    <source>
        <dbReference type="ARBA" id="ARBA00022723"/>
    </source>
</evidence>
<evidence type="ECO:0000313" key="10">
    <source>
        <dbReference type="Proteomes" id="UP000749559"/>
    </source>
</evidence>
<dbReference type="FunFam" id="3.30.160.60:FF:000110">
    <property type="entry name" value="Zinc finger protein-like"/>
    <property type="match status" value="1"/>
</dbReference>
<feature type="non-terminal residue" evidence="9">
    <location>
        <position position="396"/>
    </location>
</feature>
<organism evidence="9 10">
    <name type="scientific">Owenia fusiformis</name>
    <name type="common">Polychaete worm</name>
    <dbReference type="NCBI Taxonomy" id="6347"/>
    <lineage>
        <taxon>Eukaryota</taxon>
        <taxon>Metazoa</taxon>
        <taxon>Spiralia</taxon>
        <taxon>Lophotrochozoa</taxon>
        <taxon>Annelida</taxon>
        <taxon>Polychaeta</taxon>
        <taxon>Sedentaria</taxon>
        <taxon>Canalipalpata</taxon>
        <taxon>Sabellida</taxon>
        <taxon>Oweniida</taxon>
        <taxon>Oweniidae</taxon>
        <taxon>Owenia</taxon>
    </lineage>
</organism>
<accession>A0A8J1TCT7</accession>
<keyword evidence="4" id="KW-0677">Repeat</keyword>